<dbReference type="Proteomes" id="UP001056436">
    <property type="component" value="Unassembled WGS sequence"/>
</dbReference>
<feature type="compositionally biased region" description="Basic and acidic residues" evidence="1">
    <location>
        <begin position="1"/>
        <end position="36"/>
    </location>
</feature>
<gene>
    <name evidence="2" type="ORF">CABS02_12861</name>
</gene>
<keyword evidence="3" id="KW-1185">Reference proteome</keyword>
<protein>
    <submittedName>
        <fullName evidence="2">Uncharacterized protein</fullName>
    </submittedName>
</protein>
<organism evidence="2 3">
    <name type="scientific">Colletotrichum abscissum</name>
    <dbReference type="NCBI Taxonomy" id="1671311"/>
    <lineage>
        <taxon>Eukaryota</taxon>
        <taxon>Fungi</taxon>
        <taxon>Dikarya</taxon>
        <taxon>Ascomycota</taxon>
        <taxon>Pezizomycotina</taxon>
        <taxon>Sordariomycetes</taxon>
        <taxon>Hypocreomycetidae</taxon>
        <taxon>Glomerellales</taxon>
        <taxon>Glomerellaceae</taxon>
        <taxon>Colletotrichum</taxon>
        <taxon>Colletotrichum acutatum species complex</taxon>
    </lineage>
</organism>
<dbReference type="EMBL" id="SDAQ01000131">
    <property type="protein sequence ID" value="KAI3535672.1"/>
    <property type="molecule type" value="Genomic_DNA"/>
</dbReference>
<feature type="region of interest" description="Disordered" evidence="1">
    <location>
        <begin position="1"/>
        <end position="42"/>
    </location>
</feature>
<name>A0A9P9X4U5_9PEZI</name>
<sequence length="71" mass="7960">MTRLEGRRVKDRPQNKREGRDKGKSDEIQRQEREPNDPGLQSALDVLPRVLDSWSSKADCGGLARSAPGFP</sequence>
<evidence type="ECO:0000256" key="1">
    <source>
        <dbReference type="SAM" id="MobiDB-lite"/>
    </source>
</evidence>
<reference evidence="2" key="1">
    <citation type="submission" date="2019-01" db="EMBL/GenBank/DDBJ databases">
        <title>Colletotrichum abscissum LGMF1257.</title>
        <authorList>
            <person name="Baroncelli R."/>
        </authorList>
    </citation>
    <scope>NUCLEOTIDE SEQUENCE</scope>
    <source>
        <strain evidence="2">Ca142</strain>
    </source>
</reference>
<comment type="caution">
    <text evidence="2">The sequence shown here is derived from an EMBL/GenBank/DDBJ whole genome shotgun (WGS) entry which is preliminary data.</text>
</comment>
<evidence type="ECO:0000313" key="3">
    <source>
        <dbReference type="Proteomes" id="UP001056436"/>
    </source>
</evidence>
<proteinExistence type="predicted"/>
<accession>A0A9P9X4U5</accession>
<dbReference type="AlphaFoldDB" id="A0A9P9X4U5"/>
<evidence type="ECO:0000313" key="2">
    <source>
        <dbReference type="EMBL" id="KAI3535672.1"/>
    </source>
</evidence>